<organism evidence="1 2">
    <name type="scientific">Pararhizobium polonicum</name>
    <dbReference type="NCBI Taxonomy" id="1612624"/>
    <lineage>
        <taxon>Bacteria</taxon>
        <taxon>Pseudomonadati</taxon>
        <taxon>Pseudomonadota</taxon>
        <taxon>Alphaproteobacteria</taxon>
        <taxon>Hyphomicrobiales</taxon>
        <taxon>Rhizobiaceae</taxon>
        <taxon>Rhizobium/Agrobacterium group</taxon>
        <taxon>Pararhizobium</taxon>
    </lineage>
</organism>
<evidence type="ECO:0000313" key="2">
    <source>
        <dbReference type="Proteomes" id="UP000093111"/>
    </source>
</evidence>
<name>A0A1C7NY21_9HYPH</name>
<comment type="caution">
    <text evidence="1">The sequence shown here is derived from an EMBL/GenBank/DDBJ whole genome shotgun (WGS) entry which is preliminary data.</text>
</comment>
<dbReference type="STRING" id="1612624.ADU59_19595"/>
<dbReference type="InterPro" id="IPR010323">
    <property type="entry name" value="DUF924"/>
</dbReference>
<dbReference type="Gene3D" id="1.20.58.320">
    <property type="entry name" value="TPR-like"/>
    <property type="match status" value="1"/>
</dbReference>
<gene>
    <name evidence="1" type="ORF">ADU59_19595</name>
</gene>
<dbReference type="RefSeq" id="WP_068955830.1">
    <property type="nucleotide sequence ID" value="NZ_LGLV01000012.1"/>
</dbReference>
<keyword evidence="2" id="KW-1185">Reference proteome</keyword>
<evidence type="ECO:0000313" key="1">
    <source>
        <dbReference type="EMBL" id="OBZ93897.1"/>
    </source>
</evidence>
<dbReference type="Gene3D" id="1.25.40.10">
    <property type="entry name" value="Tetratricopeptide repeat domain"/>
    <property type="match status" value="1"/>
</dbReference>
<sequence length="186" mass="20774">MADTAGICTPEEILSFWFDELHPQDWFTPPPGLDSQCDRRFRLTHLAVAREITPEWRATPQNRLAAIILLDQMPRNMYRGTPLAFATDGLALREAGLALDAGAEAGLSPEQRVFLYLPFEHAENLADQERSVRLFTALGDAGYLDFATRHCEIIQQFGRFPHRNAILGRVSTAAEISFLSQPGSGF</sequence>
<reference evidence="1 2" key="1">
    <citation type="journal article" date="2016" name="Syst. Appl. Microbiol.">
        <title>Pararhizobium polonicum sp. nov. isolated from tumors on stone fruit rootstocks.</title>
        <authorList>
            <person name="Pulawska J."/>
            <person name="Kuzmanovic N."/>
            <person name="Willems A."/>
            <person name="Pothier J.F."/>
        </authorList>
    </citation>
    <scope>NUCLEOTIDE SEQUENCE [LARGE SCALE GENOMIC DNA]</scope>
    <source>
        <strain evidence="1 2">F5.1</strain>
    </source>
</reference>
<proteinExistence type="predicted"/>
<dbReference type="AlphaFoldDB" id="A0A1C7NY21"/>
<dbReference type="SUPFAM" id="SSF48452">
    <property type="entry name" value="TPR-like"/>
    <property type="match status" value="1"/>
</dbReference>
<dbReference type="Pfam" id="PF06041">
    <property type="entry name" value="DUF924"/>
    <property type="match status" value="1"/>
</dbReference>
<accession>A0A1C7NY21</accession>
<protein>
    <submittedName>
        <fullName evidence="1">Membrane protein</fullName>
    </submittedName>
</protein>
<dbReference type="PATRIC" id="fig|1612624.7.peg.5891"/>
<dbReference type="EMBL" id="LGLV01000012">
    <property type="protein sequence ID" value="OBZ93897.1"/>
    <property type="molecule type" value="Genomic_DNA"/>
</dbReference>
<dbReference type="OrthoDB" id="7593450at2"/>
<dbReference type="Proteomes" id="UP000093111">
    <property type="component" value="Unassembled WGS sequence"/>
</dbReference>
<dbReference type="InterPro" id="IPR011990">
    <property type="entry name" value="TPR-like_helical_dom_sf"/>
</dbReference>